<evidence type="ECO:0000313" key="5">
    <source>
        <dbReference type="EMBL" id="MBB5346805.1"/>
    </source>
</evidence>
<dbReference type="Proteomes" id="UP000539642">
    <property type="component" value="Unassembled WGS sequence"/>
</dbReference>
<dbReference type="AlphaFoldDB" id="A0A840UMG2"/>
<dbReference type="InterPro" id="IPR017871">
    <property type="entry name" value="ABC_transporter-like_CS"/>
</dbReference>
<accession>A0A840UMG2</accession>
<dbReference type="GO" id="GO:0016887">
    <property type="term" value="F:ATP hydrolysis activity"/>
    <property type="evidence" value="ECO:0007669"/>
    <property type="project" value="InterPro"/>
</dbReference>
<dbReference type="GO" id="GO:0005524">
    <property type="term" value="F:ATP binding"/>
    <property type="evidence" value="ECO:0007669"/>
    <property type="project" value="UniProtKB-KW"/>
</dbReference>
<feature type="domain" description="ABC transporter" evidence="4">
    <location>
        <begin position="7"/>
        <end position="243"/>
    </location>
</feature>
<protein>
    <submittedName>
        <fullName evidence="5">Phospholipid/cholesterol/gamma-HCH transport system ATP-binding protein</fullName>
    </submittedName>
</protein>
<evidence type="ECO:0000256" key="2">
    <source>
        <dbReference type="ARBA" id="ARBA00022741"/>
    </source>
</evidence>
<dbReference type="PROSITE" id="PS50893">
    <property type="entry name" value="ABC_TRANSPORTER_2"/>
    <property type="match status" value="1"/>
</dbReference>
<keyword evidence="2" id="KW-0547">Nucleotide-binding</keyword>
<dbReference type="Pfam" id="PF00005">
    <property type="entry name" value="ABC_tran"/>
    <property type="match status" value="1"/>
</dbReference>
<dbReference type="InterPro" id="IPR027417">
    <property type="entry name" value="P-loop_NTPase"/>
</dbReference>
<dbReference type="SMART" id="SM00382">
    <property type="entry name" value="AAA"/>
    <property type="match status" value="1"/>
</dbReference>
<dbReference type="InterPro" id="IPR003439">
    <property type="entry name" value="ABC_transporter-like_ATP-bd"/>
</dbReference>
<evidence type="ECO:0000256" key="1">
    <source>
        <dbReference type="ARBA" id="ARBA00022448"/>
    </source>
</evidence>
<evidence type="ECO:0000313" key="6">
    <source>
        <dbReference type="Proteomes" id="UP000539642"/>
    </source>
</evidence>
<organism evidence="5 6">
    <name type="scientific">Desulfoprunum benzoelyticum</name>
    <dbReference type="NCBI Taxonomy" id="1506996"/>
    <lineage>
        <taxon>Bacteria</taxon>
        <taxon>Pseudomonadati</taxon>
        <taxon>Thermodesulfobacteriota</taxon>
        <taxon>Desulfobulbia</taxon>
        <taxon>Desulfobulbales</taxon>
        <taxon>Desulfobulbaceae</taxon>
        <taxon>Desulfoprunum</taxon>
    </lineage>
</organism>
<dbReference type="Gene3D" id="3.40.50.300">
    <property type="entry name" value="P-loop containing nucleotide triphosphate hydrolases"/>
    <property type="match status" value="1"/>
</dbReference>
<dbReference type="RefSeq" id="WP_183348022.1">
    <property type="nucleotide sequence ID" value="NZ_JACHEO010000002.1"/>
</dbReference>
<keyword evidence="1" id="KW-0813">Transport</keyword>
<evidence type="ECO:0000256" key="3">
    <source>
        <dbReference type="ARBA" id="ARBA00022840"/>
    </source>
</evidence>
<evidence type="ECO:0000259" key="4">
    <source>
        <dbReference type="PROSITE" id="PS50893"/>
    </source>
</evidence>
<sequence>MATAVPIEVRNLTMAYGEYVVQHDISFTVNRGEIFIIMGGNGCGKSTLMRSLIGLQRPAKGTVLYDGQDFWHVEAAEHERLKRRLGVMFQGGAMWSSLTLAENVALPLGEYTNLSPHLINEIVSFKLALVGLAGFEDFYPAELSGGMRKRAGLARAMALDPEILIIDEPSSGLDPLTARHLDHLILELRQNFGTTIIIITHELASILGIGDNSIFLDVQTRTMIATGNPKQALRSGDPRVRHFLTRGEA</sequence>
<reference evidence="5 6" key="1">
    <citation type="submission" date="2020-08" db="EMBL/GenBank/DDBJ databases">
        <title>Genomic Encyclopedia of Type Strains, Phase IV (KMG-IV): sequencing the most valuable type-strain genomes for metagenomic binning, comparative biology and taxonomic classification.</title>
        <authorList>
            <person name="Goeker M."/>
        </authorList>
    </citation>
    <scope>NUCLEOTIDE SEQUENCE [LARGE SCALE GENOMIC DNA]</scope>
    <source>
        <strain evidence="5 6">DSM 28570</strain>
    </source>
</reference>
<proteinExistence type="predicted"/>
<dbReference type="EMBL" id="JACHEO010000002">
    <property type="protein sequence ID" value="MBB5346805.1"/>
    <property type="molecule type" value="Genomic_DNA"/>
</dbReference>
<dbReference type="PROSITE" id="PS00211">
    <property type="entry name" value="ABC_TRANSPORTER_1"/>
    <property type="match status" value="1"/>
</dbReference>
<dbReference type="SUPFAM" id="SSF52540">
    <property type="entry name" value="P-loop containing nucleoside triphosphate hydrolases"/>
    <property type="match status" value="1"/>
</dbReference>
<dbReference type="PANTHER" id="PTHR43023:SF3">
    <property type="entry name" value="PROTEIN TRIGALACTOSYLDIACYLGLYCEROL 3, CHLOROPLASTIC"/>
    <property type="match status" value="1"/>
</dbReference>
<gene>
    <name evidence="5" type="ORF">HNQ81_000515</name>
</gene>
<comment type="caution">
    <text evidence="5">The sequence shown here is derived from an EMBL/GenBank/DDBJ whole genome shotgun (WGS) entry which is preliminary data.</text>
</comment>
<dbReference type="InterPro" id="IPR003593">
    <property type="entry name" value="AAA+_ATPase"/>
</dbReference>
<dbReference type="PANTHER" id="PTHR43023">
    <property type="entry name" value="PROTEIN TRIGALACTOSYLDIACYLGLYCEROL 3, CHLOROPLASTIC"/>
    <property type="match status" value="1"/>
</dbReference>
<keyword evidence="3 5" id="KW-0067">ATP-binding</keyword>
<name>A0A840UMG2_9BACT</name>
<keyword evidence="6" id="KW-1185">Reference proteome</keyword>